<name>A0A1B0CI39_LUTLO</name>
<evidence type="ECO:0000313" key="3">
    <source>
        <dbReference type="EnsemblMetazoa" id="LLOJ004101-PA"/>
    </source>
</evidence>
<dbReference type="VEuPathDB" id="VectorBase:LLONM1_010697"/>
<evidence type="ECO:0000256" key="1">
    <source>
        <dbReference type="ARBA" id="ARBA00007692"/>
    </source>
</evidence>
<dbReference type="EMBL" id="AJWK01013030">
    <property type="status" value="NOT_ANNOTATED_CDS"/>
    <property type="molecule type" value="Genomic_DNA"/>
</dbReference>
<dbReference type="PANTHER" id="PTHR13068:SF112">
    <property type="entry name" value="TRANSCRIPTION TERMINATION FACTOR 3, MITOCHONDRIAL"/>
    <property type="match status" value="1"/>
</dbReference>
<dbReference type="PANTHER" id="PTHR13068">
    <property type="entry name" value="CGI-12 PROTEIN-RELATED"/>
    <property type="match status" value="1"/>
</dbReference>
<keyword evidence="4" id="KW-1185">Reference proteome</keyword>
<evidence type="ECO:0000256" key="2">
    <source>
        <dbReference type="ARBA" id="ARBA00022946"/>
    </source>
</evidence>
<dbReference type="Proteomes" id="UP000092461">
    <property type="component" value="Unassembled WGS sequence"/>
</dbReference>
<dbReference type="EnsemblMetazoa" id="LLOJ004101-RA">
    <property type="protein sequence ID" value="LLOJ004101-PA"/>
    <property type="gene ID" value="LLOJ004101"/>
</dbReference>
<dbReference type="GO" id="GO:0006390">
    <property type="term" value="P:mitochondrial transcription"/>
    <property type="evidence" value="ECO:0007669"/>
    <property type="project" value="TreeGrafter"/>
</dbReference>
<accession>A0A1B0CI39</accession>
<dbReference type="GO" id="GO:0003676">
    <property type="term" value="F:nucleic acid binding"/>
    <property type="evidence" value="ECO:0007669"/>
    <property type="project" value="InterPro"/>
</dbReference>
<dbReference type="Pfam" id="PF02536">
    <property type="entry name" value="mTERF"/>
    <property type="match status" value="1"/>
</dbReference>
<sequence length="281" mass="32788">MLSFPAVVSRFSRFFLSGKQSLSSLALPDLVKSINSVTEGEIDRAVLHETVKLNPNLLDYDLQSWQRVLQTLKNQGFPSYMLLPLIVNYPTILHRTPEQIKLGLDKWHNCQFGERNVMKLVTRYPMLLDIPNDESFIVSRIASLQEYAETRKNVWTMFMNSPNLITDKIQLIHPKINYLQSTMRVNLPEVLKTEVFTKNLFTIRSRHVFLERLGIYKAKSIKEDLEEINKNPKLHQIMDTSDKTFATKVAFATLEEFEVFKELYSREVNEEDDLLDNNDEE</sequence>
<dbReference type="InterPro" id="IPR003690">
    <property type="entry name" value="MTERF"/>
</dbReference>
<dbReference type="Gene3D" id="1.25.70.10">
    <property type="entry name" value="Transcription termination factor 3, mitochondrial"/>
    <property type="match status" value="1"/>
</dbReference>
<reference evidence="3" key="1">
    <citation type="submission" date="2020-05" db="UniProtKB">
        <authorList>
            <consortium name="EnsemblMetazoa"/>
        </authorList>
    </citation>
    <scope>IDENTIFICATION</scope>
    <source>
        <strain evidence="3">Jacobina</strain>
    </source>
</reference>
<protein>
    <submittedName>
        <fullName evidence="3">Uncharacterized protein</fullName>
    </submittedName>
</protein>
<comment type="similarity">
    <text evidence="1">Belongs to the mTERF family.</text>
</comment>
<dbReference type="AlphaFoldDB" id="A0A1B0CI39"/>
<organism evidence="3 4">
    <name type="scientific">Lutzomyia longipalpis</name>
    <name type="common">Sand fly</name>
    <dbReference type="NCBI Taxonomy" id="7200"/>
    <lineage>
        <taxon>Eukaryota</taxon>
        <taxon>Metazoa</taxon>
        <taxon>Ecdysozoa</taxon>
        <taxon>Arthropoda</taxon>
        <taxon>Hexapoda</taxon>
        <taxon>Insecta</taxon>
        <taxon>Pterygota</taxon>
        <taxon>Neoptera</taxon>
        <taxon>Endopterygota</taxon>
        <taxon>Diptera</taxon>
        <taxon>Nematocera</taxon>
        <taxon>Psychodoidea</taxon>
        <taxon>Psychodidae</taxon>
        <taxon>Lutzomyia</taxon>
        <taxon>Lutzomyia</taxon>
    </lineage>
</organism>
<keyword evidence="2" id="KW-0809">Transit peptide</keyword>
<dbReference type="GO" id="GO:0005739">
    <property type="term" value="C:mitochondrion"/>
    <property type="evidence" value="ECO:0007669"/>
    <property type="project" value="TreeGrafter"/>
</dbReference>
<evidence type="ECO:0000313" key="4">
    <source>
        <dbReference type="Proteomes" id="UP000092461"/>
    </source>
</evidence>
<dbReference type="GO" id="GO:0061668">
    <property type="term" value="P:mitochondrial ribosome assembly"/>
    <property type="evidence" value="ECO:0007669"/>
    <property type="project" value="TreeGrafter"/>
</dbReference>
<dbReference type="InterPro" id="IPR038538">
    <property type="entry name" value="MTERF_sf"/>
</dbReference>
<dbReference type="VEuPathDB" id="VectorBase:LLOJ004101"/>
<proteinExistence type="inferred from homology"/>